<dbReference type="GO" id="GO:0006508">
    <property type="term" value="P:proteolysis"/>
    <property type="evidence" value="ECO:0007669"/>
    <property type="project" value="InterPro"/>
</dbReference>
<protein>
    <submittedName>
        <fullName evidence="7">Peptidyl-dipeptidase A</fullName>
    </submittedName>
</protein>
<dbReference type="Gene3D" id="1.10.1370.30">
    <property type="match status" value="1"/>
</dbReference>
<evidence type="ECO:0000313" key="7">
    <source>
        <dbReference type="EMBL" id="SNT26496.1"/>
    </source>
</evidence>
<keyword evidence="5" id="KW-0862">Zinc</keyword>
<dbReference type="AlphaFoldDB" id="A0A239L797"/>
<dbReference type="PANTHER" id="PTHR10514:SF27">
    <property type="entry name" value="ANGIOTENSIN-CONVERTING ENZYME"/>
    <property type="match status" value="1"/>
</dbReference>
<proteinExistence type="predicted"/>
<keyword evidence="8" id="KW-1185">Reference proteome</keyword>
<dbReference type="PANTHER" id="PTHR10514">
    <property type="entry name" value="ANGIOTENSIN-CONVERTING ENZYME"/>
    <property type="match status" value="1"/>
</dbReference>
<sequence length="621" mass="69610">MKRTLLTGMFASMLFSCSIQYIGTGTGDDKGYAKATVARGQQETTLSELDAFLETYSQQYENLYTRLVEAQAAALMNMEDGDTAKVSASLHAQEAFAAFTGNTENMVKASTYLQSTLHKSPLQVKQLKAILYAGANNPQIVSGAVKARIKAEHEQAVKVNRLYRLLNAGQPSKKGTTDNLATETDLQKRLTVWRNRNLIAQDLQHDLLGLRELRNTTVQGLGFGYEDYFDYQVAGYGMSQGDMMDLMRRIKEELRPLYRELHTYVRYTLAKKYGVAQVPDYLPAHWLPAGWPYDWSAMIQVSADLDSALQVRGPAGLDQEKSFFRSLGFPEIQQSSYGTPGSADPHFAGSPVFALPQHASLLTWQKPNLAWYKQAYHNAGHLYYSMAYTRPDVPVLLRRPANPAMQEAIGNLLEFALTQQPFLAQQALIDKDLATDRMQLLLREALCYVPMISLTAGVMSEWEQDFYTQGLPDEQLSQRWWELVKEHQGIVPPATEGAQPELDALLQLASGAAPSYSQALSYLMLFQLHEHIAKHILQQPPQATNYYGSQEAGTFLYEIMAAGATTDWKEMLEEKTGEAPNPRAMAAYFQPLLDYLRAQNKGRKYTLEAGVQQTNSTPYKP</sequence>
<evidence type="ECO:0000256" key="6">
    <source>
        <dbReference type="PIRSR" id="PIRSR601548-8"/>
    </source>
</evidence>
<dbReference type="GO" id="GO:0016020">
    <property type="term" value="C:membrane"/>
    <property type="evidence" value="ECO:0007669"/>
    <property type="project" value="InterPro"/>
</dbReference>
<dbReference type="OrthoDB" id="9762795at2"/>
<keyword evidence="2" id="KW-1015">Disulfide bond</keyword>
<accession>A0A239L797</accession>
<evidence type="ECO:0000256" key="4">
    <source>
        <dbReference type="PIRSR" id="PIRSR601548-10"/>
    </source>
</evidence>
<name>A0A239L797_9BACT</name>
<keyword evidence="3 4" id="KW-0325">Glycoprotein</keyword>
<dbReference type="RefSeq" id="WP_089321716.1">
    <property type="nucleotide sequence ID" value="NZ_FZOQ01000037.1"/>
</dbReference>
<dbReference type="PROSITE" id="PS52011">
    <property type="entry name" value="PEPTIDASE_M2"/>
    <property type="match status" value="1"/>
</dbReference>
<dbReference type="EMBL" id="FZOQ01000037">
    <property type="protein sequence ID" value="SNT26496.1"/>
    <property type="molecule type" value="Genomic_DNA"/>
</dbReference>
<dbReference type="Pfam" id="PF01401">
    <property type="entry name" value="Peptidase_M2"/>
    <property type="match status" value="2"/>
</dbReference>
<keyword evidence="1" id="KW-0732">Signal</keyword>
<feature type="binding site" evidence="5">
    <location>
        <position position="377"/>
    </location>
    <ligand>
        <name>Zn(2+)</name>
        <dbReference type="ChEBI" id="CHEBI:29105"/>
        <label>1</label>
        <note>catalytic</note>
    </ligand>
</feature>
<evidence type="ECO:0000313" key="8">
    <source>
        <dbReference type="Proteomes" id="UP000198432"/>
    </source>
</evidence>
<feature type="binding site" evidence="6">
    <location>
        <position position="407"/>
    </location>
    <ligand>
        <name>Zn(2+)</name>
        <dbReference type="ChEBI" id="CHEBI:29105"/>
        <label>2</label>
        <note>catalytic</note>
    </ligand>
</feature>
<evidence type="ECO:0000256" key="3">
    <source>
        <dbReference type="ARBA" id="ARBA00023180"/>
    </source>
</evidence>
<dbReference type="InterPro" id="IPR001548">
    <property type="entry name" value="Peptidase_M2"/>
</dbReference>
<organism evidence="7 8">
    <name type="scientific">Pontibacter ummariensis</name>
    <dbReference type="NCBI Taxonomy" id="1610492"/>
    <lineage>
        <taxon>Bacteria</taxon>
        <taxon>Pseudomonadati</taxon>
        <taxon>Bacteroidota</taxon>
        <taxon>Cytophagia</taxon>
        <taxon>Cytophagales</taxon>
        <taxon>Hymenobacteraceae</taxon>
        <taxon>Pontibacter</taxon>
    </lineage>
</organism>
<dbReference type="GO" id="GO:0008237">
    <property type="term" value="F:metallopeptidase activity"/>
    <property type="evidence" value="ECO:0007669"/>
    <property type="project" value="InterPro"/>
</dbReference>
<evidence type="ECO:0000256" key="1">
    <source>
        <dbReference type="ARBA" id="ARBA00022729"/>
    </source>
</evidence>
<feature type="glycosylation site" description="N-linked (GlcNAc...) asparagine; partial" evidence="4">
    <location>
        <position position="581"/>
    </location>
</feature>
<feature type="binding site" evidence="5">
    <location>
        <position position="407"/>
    </location>
    <ligand>
        <name>Zn(2+)</name>
        <dbReference type="ChEBI" id="CHEBI:29105"/>
        <label>1</label>
        <note>catalytic</note>
    </ligand>
</feature>
<gene>
    <name evidence="7" type="ORF">SAMN06296052_13714</name>
</gene>
<reference evidence="8" key="1">
    <citation type="submission" date="2017-06" db="EMBL/GenBank/DDBJ databases">
        <authorList>
            <person name="Varghese N."/>
            <person name="Submissions S."/>
        </authorList>
    </citation>
    <scope>NUCLEOTIDE SEQUENCE [LARGE SCALE GENOMIC DNA]</scope>
    <source>
        <strain evidence="8">NKM1</strain>
    </source>
</reference>
<feature type="binding site" evidence="5">
    <location>
        <position position="381"/>
    </location>
    <ligand>
        <name>Zn(2+)</name>
        <dbReference type="ChEBI" id="CHEBI:29105"/>
        <label>1</label>
        <note>catalytic</note>
    </ligand>
</feature>
<evidence type="ECO:0000256" key="5">
    <source>
        <dbReference type="PIRSR" id="PIRSR601548-3"/>
    </source>
</evidence>
<keyword evidence="5" id="KW-0479">Metal-binding</keyword>
<dbReference type="GO" id="GO:0008241">
    <property type="term" value="F:peptidyl-dipeptidase activity"/>
    <property type="evidence" value="ECO:0007669"/>
    <property type="project" value="InterPro"/>
</dbReference>
<dbReference type="Proteomes" id="UP000198432">
    <property type="component" value="Unassembled WGS sequence"/>
</dbReference>
<dbReference type="PRINTS" id="PR00791">
    <property type="entry name" value="PEPDIPTASEA"/>
</dbReference>
<feature type="binding site" evidence="6">
    <location>
        <position position="381"/>
    </location>
    <ligand>
        <name>Zn(2+)</name>
        <dbReference type="ChEBI" id="CHEBI:29105"/>
        <label>2</label>
        <note>catalytic</note>
    </ligand>
</feature>
<evidence type="ECO:0000256" key="2">
    <source>
        <dbReference type="ARBA" id="ARBA00023157"/>
    </source>
</evidence>
<feature type="binding site" evidence="6">
    <location>
        <position position="377"/>
    </location>
    <ligand>
        <name>Zn(2+)</name>
        <dbReference type="ChEBI" id="CHEBI:29105"/>
        <label>2</label>
        <note>catalytic</note>
    </ligand>
</feature>
<dbReference type="PROSITE" id="PS51257">
    <property type="entry name" value="PROKAR_LIPOPROTEIN"/>
    <property type="match status" value="1"/>
</dbReference>
<dbReference type="SUPFAM" id="SSF55486">
    <property type="entry name" value="Metalloproteases ('zincins'), catalytic domain"/>
    <property type="match status" value="1"/>
</dbReference>